<accession>A0AA45C890</accession>
<dbReference type="AlphaFoldDB" id="A0AA45C890"/>
<proteinExistence type="predicted"/>
<keyword evidence="2" id="KW-1185">Reference proteome</keyword>
<protein>
    <submittedName>
        <fullName evidence="1">Uncharacterized protein</fullName>
    </submittedName>
</protein>
<evidence type="ECO:0000313" key="2">
    <source>
        <dbReference type="Proteomes" id="UP000245921"/>
    </source>
</evidence>
<reference evidence="1 2" key="1">
    <citation type="submission" date="2018-05" db="EMBL/GenBank/DDBJ databases">
        <title>Genomic Encyclopedia of Type Strains, Phase IV (KMG-IV): sequencing the most valuable type-strain genomes for metagenomic binning, comparative biology and taxonomic classification.</title>
        <authorList>
            <person name="Goeker M."/>
        </authorList>
    </citation>
    <scope>NUCLEOTIDE SEQUENCE [LARGE SCALE GENOMIC DNA]</scope>
    <source>
        <strain evidence="1 2">DSM 24906</strain>
    </source>
</reference>
<dbReference type="Proteomes" id="UP000245921">
    <property type="component" value="Unassembled WGS sequence"/>
</dbReference>
<dbReference type="EMBL" id="QGGI01000003">
    <property type="protein sequence ID" value="PWJ96001.1"/>
    <property type="molecule type" value="Genomic_DNA"/>
</dbReference>
<name>A0AA45C890_9BACT</name>
<sequence length="260" mass="29986">MMIIILMIGLTIKADEFELINIYKENIGFIYDKLEPIKKSEDLIYGYILNLKEIDDDLSYLSLGSVKNYDLIEKLSIDIGIKIKSYGFDFIIFGNLEILKKDTENPLNYIGKSPYINSEIMYRMIRGFETSGLYPIINVGSNDDKSFIDSLLQKTGSFLSYSDTLKNVDIYKSDNIYTLLKNYNLKLPWTLNNNNLDESLLNIYKNSIVISGHLKGEEEILLNKINNSNYKKITYFSNKVKDLAEKTLRGEILPTGNKNW</sequence>
<organism evidence="1 2">
    <name type="scientific">Oceanotoga teriensis</name>
    <dbReference type="NCBI Taxonomy" id="515440"/>
    <lineage>
        <taxon>Bacteria</taxon>
        <taxon>Thermotogati</taxon>
        <taxon>Thermotogota</taxon>
        <taxon>Thermotogae</taxon>
        <taxon>Petrotogales</taxon>
        <taxon>Petrotogaceae</taxon>
        <taxon>Oceanotoga</taxon>
    </lineage>
</organism>
<evidence type="ECO:0000313" key="1">
    <source>
        <dbReference type="EMBL" id="PWJ96001.1"/>
    </source>
</evidence>
<gene>
    <name evidence="1" type="ORF">C7380_103182</name>
</gene>
<comment type="caution">
    <text evidence="1">The sequence shown here is derived from an EMBL/GenBank/DDBJ whole genome shotgun (WGS) entry which is preliminary data.</text>
</comment>